<evidence type="ECO:0008006" key="4">
    <source>
        <dbReference type="Google" id="ProtNLM"/>
    </source>
</evidence>
<evidence type="ECO:0000313" key="2">
    <source>
        <dbReference type="EMBL" id="GER57948.1"/>
    </source>
</evidence>
<dbReference type="OrthoDB" id="1358465at2"/>
<comment type="caution">
    <text evidence="2">The sequence shown here is derived from an EMBL/GenBank/DDBJ whole genome shotgun (WGS) entry which is preliminary data.</text>
</comment>
<name>A0A5J4IWN5_9FLAO</name>
<dbReference type="AlphaFoldDB" id="A0A5J4IWN5"/>
<evidence type="ECO:0000313" key="3">
    <source>
        <dbReference type="Proteomes" id="UP000326509"/>
    </source>
</evidence>
<proteinExistence type="predicted"/>
<gene>
    <name evidence="2" type="ORF">ULMA_00560</name>
</gene>
<organism evidence="2 3">
    <name type="scientific">Patiriisocius marinus</name>
    <dbReference type="NCBI Taxonomy" id="1397112"/>
    <lineage>
        <taxon>Bacteria</taxon>
        <taxon>Pseudomonadati</taxon>
        <taxon>Bacteroidota</taxon>
        <taxon>Flavobacteriia</taxon>
        <taxon>Flavobacteriales</taxon>
        <taxon>Flavobacteriaceae</taxon>
        <taxon>Patiriisocius</taxon>
    </lineage>
</organism>
<accession>A0A5J4IWN5</accession>
<keyword evidence="3" id="KW-1185">Reference proteome</keyword>
<feature type="transmembrane region" description="Helical" evidence="1">
    <location>
        <begin position="7"/>
        <end position="27"/>
    </location>
</feature>
<protein>
    <recommendedName>
        <fullName evidence="4">Heavy-metal resistance</fullName>
    </recommendedName>
</protein>
<dbReference type="RefSeq" id="WP_151672051.1">
    <property type="nucleotide sequence ID" value="NZ_BKCG01000001.1"/>
</dbReference>
<keyword evidence="1" id="KW-0812">Transmembrane</keyword>
<reference evidence="2 3" key="1">
    <citation type="submission" date="2019-08" db="EMBL/GenBank/DDBJ databases">
        <title>Draft genome sequence of Ulvibacter marinus type strain NBRC 109484.</title>
        <authorList>
            <person name="Kawano K."/>
            <person name="Ushijima N."/>
            <person name="Kihara M."/>
            <person name="Itoh H."/>
        </authorList>
    </citation>
    <scope>NUCLEOTIDE SEQUENCE [LARGE SCALE GENOMIC DNA]</scope>
    <source>
        <strain evidence="2 3">NBRC 109484</strain>
    </source>
</reference>
<dbReference type="Gene3D" id="1.20.120.1490">
    <property type="match status" value="1"/>
</dbReference>
<keyword evidence="1" id="KW-0472">Membrane</keyword>
<evidence type="ECO:0000256" key="1">
    <source>
        <dbReference type="SAM" id="Phobius"/>
    </source>
</evidence>
<dbReference type="Proteomes" id="UP000326509">
    <property type="component" value="Unassembled WGS sequence"/>
</dbReference>
<dbReference type="EMBL" id="BKCG01000001">
    <property type="protein sequence ID" value="GER57948.1"/>
    <property type="molecule type" value="Genomic_DNA"/>
</dbReference>
<sequence length="167" mass="19390">MSTKKKITFIIIALLVANLGVLSFMMLKPNHRNPNGGRFGENGPKQRMIKRLDLNEEQSKTFTDLVETHQKAVIVYDEKIRNDKQELFSLLSEEVTSPSTVDSLTTNIAAYQKEIEVLHFNHFKNVKSLCKGDQVEKFNKLSKDLCKMFDQKRGKPMMRKEKREKKE</sequence>
<keyword evidence="1" id="KW-1133">Transmembrane helix</keyword>